<feature type="domain" description="Ribonuclease A-domain" evidence="2">
    <location>
        <begin position="97"/>
        <end position="199"/>
    </location>
</feature>
<dbReference type="SUPFAM" id="SSF54076">
    <property type="entry name" value="RNase A-like"/>
    <property type="match status" value="1"/>
</dbReference>
<accession>A0A9D3XKU7</accession>
<dbReference type="EMBL" id="JAHDVG010000467">
    <property type="protein sequence ID" value="KAH1182449.1"/>
    <property type="molecule type" value="Genomic_DNA"/>
</dbReference>
<evidence type="ECO:0000259" key="2">
    <source>
        <dbReference type="SMART" id="SM00092"/>
    </source>
</evidence>
<dbReference type="Proteomes" id="UP000827986">
    <property type="component" value="Unassembled WGS sequence"/>
</dbReference>
<dbReference type="GO" id="GO:0004540">
    <property type="term" value="F:RNA nuclease activity"/>
    <property type="evidence" value="ECO:0007669"/>
    <property type="project" value="TreeGrafter"/>
</dbReference>
<dbReference type="InterPro" id="IPR001427">
    <property type="entry name" value="RNaseA"/>
</dbReference>
<dbReference type="GO" id="GO:0050830">
    <property type="term" value="P:defense response to Gram-positive bacterium"/>
    <property type="evidence" value="ECO:0007669"/>
    <property type="project" value="TreeGrafter"/>
</dbReference>
<dbReference type="GO" id="GO:0003676">
    <property type="term" value="F:nucleic acid binding"/>
    <property type="evidence" value="ECO:0007669"/>
    <property type="project" value="InterPro"/>
</dbReference>
<dbReference type="Pfam" id="PF00074">
    <property type="entry name" value="RnaseA"/>
    <property type="match status" value="1"/>
</dbReference>
<name>A0A9D3XKU7_9SAUR</name>
<evidence type="ECO:0000256" key="1">
    <source>
        <dbReference type="ARBA" id="ARBA00005600"/>
    </source>
</evidence>
<dbReference type="Gene3D" id="3.10.130.10">
    <property type="entry name" value="Ribonuclease A-like domain"/>
    <property type="match status" value="1"/>
</dbReference>
<keyword evidence="4" id="KW-1185">Reference proteome</keyword>
<comment type="similarity">
    <text evidence="1">Belongs to the pancreatic ribonuclease family.</text>
</comment>
<sequence>MIAVSCLHQETPVWWTPRMAGLYITCSKTGKRIRVRFSSTEAGIHRSSDSKERTLVDPRTDTAMAPRGPCPALLLPLVLLATCLVLASGQPWVELNKLFQKHHVDYPRTTVPNPSSYCNTMMKRRGLYFTPVNTFIHAPTLSINSICLFGTPRRDRLHESRVLIPVTTCRYDPRIRSYRGTYVSRKIVIGCWNRLPVYYKE</sequence>
<protein>
    <recommendedName>
        <fullName evidence="2">Ribonuclease A-domain domain-containing protein</fullName>
    </recommendedName>
</protein>
<proteinExistence type="inferred from homology"/>
<reference evidence="3" key="1">
    <citation type="submission" date="2021-09" db="EMBL/GenBank/DDBJ databases">
        <title>The genome of Mauremys mutica provides insights into the evolution of semi-aquatic lifestyle.</title>
        <authorList>
            <person name="Gong S."/>
            <person name="Gao Y."/>
        </authorList>
    </citation>
    <scope>NUCLEOTIDE SEQUENCE</scope>
    <source>
        <strain evidence="3">MM-2020</strain>
        <tissue evidence="3">Muscle</tissue>
    </source>
</reference>
<dbReference type="PANTHER" id="PTHR11437:SF65">
    <property type="entry name" value="ANGIOGENIN-2"/>
    <property type="match status" value="1"/>
</dbReference>
<dbReference type="PANTHER" id="PTHR11437">
    <property type="entry name" value="RIBONUCLEASE"/>
    <property type="match status" value="1"/>
</dbReference>
<evidence type="ECO:0000313" key="4">
    <source>
        <dbReference type="Proteomes" id="UP000827986"/>
    </source>
</evidence>
<comment type="caution">
    <text evidence="3">The sequence shown here is derived from an EMBL/GenBank/DDBJ whole genome shotgun (WGS) entry which is preliminary data.</text>
</comment>
<gene>
    <name evidence="3" type="ORF">KIL84_010203</name>
</gene>
<organism evidence="3 4">
    <name type="scientific">Mauremys mutica</name>
    <name type="common">yellowpond turtle</name>
    <dbReference type="NCBI Taxonomy" id="74926"/>
    <lineage>
        <taxon>Eukaryota</taxon>
        <taxon>Metazoa</taxon>
        <taxon>Chordata</taxon>
        <taxon>Craniata</taxon>
        <taxon>Vertebrata</taxon>
        <taxon>Euteleostomi</taxon>
        <taxon>Archelosauria</taxon>
        <taxon>Testudinata</taxon>
        <taxon>Testudines</taxon>
        <taxon>Cryptodira</taxon>
        <taxon>Durocryptodira</taxon>
        <taxon>Testudinoidea</taxon>
        <taxon>Geoemydidae</taxon>
        <taxon>Geoemydinae</taxon>
        <taxon>Mauremys</taxon>
    </lineage>
</organism>
<dbReference type="SMART" id="SM00092">
    <property type="entry name" value="RNAse_Pc"/>
    <property type="match status" value="1"/>
</dbReference>
<dbReference type="AlphaFoldDB" id="A0A9D3XKU7"/>
<dbReference type="InterPro" id="IPR036816">
    <property type="entry name" value="RNaseA-like_dom_sf"/>
</dbReference>
<dbReference type="InterPro" id="IPR023412">
    <property type="entry name" value="RNaseA_domain"/>
</dbReference>
<evidence type="ECO:0000313" key="3">
    <source>
        <dbReference type="EMBL" id="KAH1182449.1"/>
    </source>
</evidence>